<feature type="transmembrane region" description="Helical" evidence="1">
    <location>
        <begin position="391"/>
        <end position="412"/>
    </location>
</feature>
<feature type="transmembrane region" description="Helical" evidence="1">
    <location>
        <begin position="268"/>
        <end position="283"/>
    </location>
</feature>
<organism evidence="2 3">
    <name type="scientific">Monoglobus pectinilyticus</name>
    <dbReference type="NCBI Taxonomy" id="1981510"/>
    <lineage>
        <taxon>Bacteria</taxon>
        <taxon>Bacillati</taxon>
        <taxon>Bacillota</taxon>
        <taxon>Clostridia</taxon>
        <taxon>Monoglobales</taxon>
        <taxon>Monoglobaceae</taxon>
        <taxon>Monoglobus</taxon>
    </lineage>
</organism>
<evidence type="ECO:0000313" key="2">
    <source>
        <dbReference type="EMBL" id="AUO20285.1"/>
    </source>
</evidence>
<sequence>MRFLEDINVRQEIIDIYKNSFLYEIIMWITNILIPRLKYDFIHSKTLAIITWFEKKIMNNKYLEIFFNTKVVGEAWYASAFYRYTTIGIRRFAFYIPRSRLKFHPIYIGVFLLFVLLFPSSLWDNFYMVPAFMLVSLIYISHNSTQRTGVIFILINIIIFMFIAMMSMSIPIAACKSLSYFLLAVDLFFLISFTVRTQDDLELILMSLFLAMVVLCITGIVQAYHADNPSIAIQGVYGDSTIFAEILVLLFPFAFVYPITLESKIRRFIYSILVMGVSFWVISATQSKAAFIAYFIELVIVIILTDRRYIPMILFLTPFFSGRVLNNIILMWQNGSNNGNIIENIVYTLRNFWTNGFGVSTDNFVNIYNSTAQHYGEGGTLINIPNLHISAVYFNILIDVGAVFMIGFMYYILRIAHSSITCMFRATPRQKIIFAAGLAALLGISISSLLDSNLFEPRILIMYWAMLGLLRSGRIIKLGVLD</sequence>
<feature type="transmembrane region" description="Helical" evidence="1">
    <location>
        <begin position="461"/>
        <end position="480"/>
    </location>
</feature>
<keyword evidence="1" id="KW-0472">Membrane</keyword>
<evidence type="ECO:0000313" key="3">
    <source>
        <dbReference type="Proteomes" id="UP000235589"/>
    </source>
</evidence>
<dbReference type="EMBL" id="CP020991">
    <property type="protein sequence ID" value="AUO20285.1"/>
    <property type="molecule type" value="Genomic_DNA"/>
</dbReference>
<feature type="transmembrane region" description="Helical" evidence="1">
    <location>
        <begin position="149"/>
        <end position="172"/>
    </location>
</feature>
<dbReference type="PANTHER" id="PTHR37422:SF13">
    <property type="entry name" value="LIPOPOLYSACCHARIDE BIOSYNTHESIS PROTEIN PA4999-RELATED"/>
    <property type="match status" value="1"/>
</dbReference>
<name>A0A2K9P4U5_9FIRM</name>
<gene>
    <name evidence="2" type="ORF">B9O19_02143</name>
</gene>
<feature type="transmembrane region" description="Helical" evidence="1">
    <location>
        <begin position="101"/>
        <end position="119"/>
    </location>
</feature>
<dbReference type="AlphaFoldDB" id="A0A2K9P4U5"/>
<feature type="transmembrane region" description="Helical" evidence="1">
    <location>
        <begin position="178"/>
        <end position="196"/>
    </location>
</feature>
<dbReference type="PANTHER" id="PTHR37422">
    <property type="entry name" value="TEICHURONIC ACID BIOSYNTHESIS PROTEIN TUAE"/>
    <property type="match status" value="1"/>
</dbReference>
<keyword evidence="1" id="KW-1133">Transmembrane helix</keyword>
<feature type="transmembrane region" description="Helical" evidence="1">
    <location>
        <begin position="203"/>
        <end position="224"/>
    </location>
</feature>
<feature type="transmembrane region" description="Helical" evidence="1">
    <location>
        <begin position="432"/>
        <end position="449"/>
    </location>
</feature>
<reference evidence="2 3" key="1">
    <citation type="submission" date="2017-04" db="EMBL/GenBank/DDBJ databases">
        <title>Monoglobus pectinilyticus 14 draft genome.</title>
        <authorList>
            <person name="Kim C."/>
            <person name="Rosendale D.I."/>
            <person name="Kelly W.J."/>
            <person name="Tannock G.W."/>
            <person name="Patchett M.L."/>
            <person name="Jordens J.Z."/>
        </authorList>
    </citation>
    <scope>NUCLEOTIDE SEQUENCE [LARGE SCALE GENOMIC DNA]</scope>
    <source>
        <strain evidence="2 3">14</strain>
    </source>
</reference>
<dbReference type="Proteomes" id="UP000235589">
    <property type="component" value="Chromosome"/>
</dbReference>
<dbReference type="InterPro" id="IPR051533">
    <property type="entry name" value="WaaL-like"/>
</dbReference>
<proteinExistence type="predicted"/>
<feature type="transmembrane region" description="Helical" evidence="1">
    <location>
        <begin position="236"/>
        <end position="256"/>
    </location>
</feature>
<feature type="transmembrane region" description="Helical" evidence="1">
    <location>
        <begin position="125"/>
        <end position="142"/>
    </location>
</feature>
<evidence type="ECO:0000256" key="1">
    <source>
        <dbReference type="SAM" id="Phobius"/>
    </source>
</evidence>
<accession>A0A2K9P4U5</accession>
<feature type="transmembrane region" description="Helical" evidence="1">
    <location>
        <begin position="289"/>
        <end position="305"/>
    </location>
</feature>
<dbReference type="KEGG" id="mpec:B9O19_02143"/>
<keyword evidence="3" id="KW-1185">Reference proteome</keyword>
<feature type="transmembrane region" description="Helical" evidence="1">
    <location>
        <begin position="312"/>
        <end position="332"/>
    </location>
</feature>
<keyword evidence="1" id="KW-0812">Transmembrane</keyword>
<protein>
    <submittedName>
        <fullName evidence="2">O-antigen polymerase</fullName>
    </submittedName>
</protein>